<dbReference type="InterPro" id="IPR000595">
    <property type="entry name" value="cNMP-bd_dom"/>
</dbReference>
<comment type="caution">
    <text evidence="3">The sequence shown here is derived from an EMBL/GenBank/DDBJ whole genome shotgun (WGS) entry which is preliminary data.</text>
</comment>
<proteinExistence type="predicted"/>
<dbReference type="Pfam" id="PF00027">
    <property type="entry name" value="cNMP_binding"/>
    <property type="match status" value="1"/>
</dbReference>
<gene>
    <name evidence="3" type="ORF">ACFQO8_09935</name>
</gene>
<evidence type="ECO:0000313" key="4">
    <source>
        <dbReference type="Proteomes" id="UP001596439"/>
    </source>
</evidence>
<evidence type="ECO:0000256" key="1">
    <source>
        <dbReference type="ARBA" id="ARBA00023159"/>
    </source>
</evidence>
<keyword evidence="1" id="KW-0010">Activator</keyword>
<dbReference type="CDD" id="cd00038">
    <property type="entry name" value="CAP_ED"/>
    <property type="match status" value="1"/>
</dbReference>
<evidence type="ECO:0000259" key="2">
    <source>
        <dbReference type="PROSITE" id="PS50042"/>
    </source>
</evidence>
<feature type="domain" description="Cyclic nucleotide-binding" evidence="2">
    <location>
        <begin position="11"/>
        <end position="70"/>
    </location>
</feature>
<keyword evidence="4" id="KW-1185">Reference proteome</keyword>
<evidence type="ECO:0000313" key="3">
    <source>
        <dbReference type="EMBL" id="MFC7390471.1"/>
    </source>
</evidence>
<dbReference type="InterPro" id="IPR018490">
    <property type="entry name" value="cNMP-bd_dom_sf"/>
</dbReference>
<sequence length="197" mass="22717">MKDVLIQYMKRFTDLSDDECARLTADVPIATFPKGTILLHQGDVPTKCYFVLSGCIRQYKVDEDGNEHTVDFITEEQSITILTKHHTDGRSPYSLTCLEECCLVVGELSTEHEQYEKNPVLEAMTRDMMQEDMGTMRDAFASFMSSTPEERYQTLMEKRPDLVHRVPQYQLASYLGITPESLSRIKKRATRHLRIVE</sequence>
<name>A0ABW2PQ86_9BACL</name>
<organism evidence="3 4">
    <name type="scientific">Exiguobacterium aestuarii</name>
    <dbReference type="NCBI Taxonomy" id="273527"/>
    <lineage>
        <taxon>Bacteria</taxon>
        <taxon>Bacillati</taxon>
        <taxon>Bacillota</taxon>
        <taxon>Bacilli</taxon>
        <taxon>Bacillales</taxon>
        <taxon>Bacillales Family XII. Incertae Sedis</taxon>
        <taxon>Exiguobacterium</taxon>
    </lineage>
</organism>
<dbReference type="PROSITE" id="PS50042">
    <property type="entry name" value="CNMP_BINDING_3"/>
    <property type="match status" value="1"/>
</dbReference>
<dbReference type="InterPro" id="IPR014710">
    <property type="entry name" value="RmlC-like_jellyroll"/>
</dbReference>
<dbReference type="Gene3D" id="2.60.120.10">
    <property type="entry name" value="Jelly Rolls"/>
    <property type="match status" value="1"/>
</dbReference>
<reference evidence="4" key="1">
    <citation type="journal article" date="2019" name="Int. J. Syst. Evol. Microbiol.">
        <title>The Global Catalogue of Microorganisms (GCM) 10K type strain sequencing project: providing services to taxonomists for standard genome sequencing and annotation.</title>
        <authorList>
            <consortium name="The Broad Institute Genomics Platform"/>
            <consortium name="The Broad Institute Genome Sequencing Center for Infectious Disease"/>
            <person name="Wu L."/>
            <person name="Ma J."/>
        </authorList>
    </citation>
    <scope>NUCLEOTIDE SEQUENCE [LARGE SCALE GENOMIC DNA]</scope>
    <source>
        <strain evidence="4">CCUG 55590</strain>
    </source>
</reference>
<dbReference type="SUPFAM" id="SSF51206">
    <property type="entry name" value="cAMP-binding domain-like"/>
    <property type="match status" value="1"/>
</dbReference>
<dbReference type="RefSeq" id="WP_214789575.1">
    <property type="nucleotide sequence ID" value="NZ_JANIEL010000073.1"/>
</dbReference>
<dbReference type="SMART" id="SM00100">
    <property type="entry name" value="cNMP"/>
    <property type="match status" value="1"/>
</dbReference>
<dbReference type="Proteomes" id="UP001596439">
    <property type="component" value="Unassembled WGS sequence"/>
</dbReference>
<accession>A0ABW2PQ86</accession>
<dbReference type="EMBL" id="JBHTCE010000001">
    <property type="protein sequence ID" value="MFC7390471.1"/>
    <property type="molecule type" value="Genomic_DNA"/>
</dbReference>
<protein>
    <submittedName>
        <fullName evidence="3">Crp/Fnr family transcriptional regulator</fullName>
    </submittedName>
</protein>